<protein>
    <submittedName>
        <fullName evidence="2">Uncharacterized protein</fullName>
    </submittedName>
</protein>
<name>A0A1F5K8F7_9BACT</name>
<feature type="compositionally biased region" description="Pro residues" evidence="1">
    <location>
        <begin position="328"/>
        <end position="345"/>
    </location>
</feature>
<feature type="region of interest" description="Disordered" evidence="1">
    <location>
        <begin position="75"/>
        <end position="94"/>
    </location>
</feature>
<dbReference type="EMBL" id="MFDH01000001">
    <property type="protein sequence ID" value="OGE37088.1"/>
    <property type="molecule type" value="Genomic_DNA"/>
</dbReference>
<dbReference type="AlphaFoldDB" id="A0A1F5K8F7"/>
<evidence type="ECO:0000256" key="1">
    <source>
        <dbReference type="SAM" id="MobiDB-lite"/>
    </source>
</evidence>
<evidence type="ECO:0000313" key="3">
    <source>
        <dbReference type="Proteomes" id="UP000176405"/>
    </source>
</evidence>
<feature type="region of interest" description="Disordered" evidence="1">
    <location>
        <begin position="293"/>
        <end position="373"/>
    </location>
</feature>
<dbReference type="STRING" id="1797780.A3E45_02240"/>
<sequence>MSYPDIKMGGDSIEPEIILQPQETAGERAYNPRDALTNLKGKMEQTNWQRIGRAVGALGVVGLFALMALPNADQGSARAQEQPGANPVPNPAHQRGEMLSQQVTLKSPEKYPIEEAPAVITFTDNLGRLRRWVNQNSWGIPPNNPNHMINTIMDYIDGAQSPTNYFQPQEALYNAGEDYGIYVGGMAVDVAIGRFYFASVITNALGSNINLPALEIGADLNNPKDYSSGARKVTKTGLPQGGIYGFPYSAISLGSDTEGKYLEVTIVHSVTPSEDGVYRIRLNASGDTVGSFIRLPDSTPTPTPSPTPTNTPIPPTPTPTRTATPVPTITPIPPTPIVVPSPTVTPTPTQGIGPGPNEMKPRAFLPSLPKNSN</sequence>
<reference evidence="2 3" key="1">
    <citation type="journal article" date="2016" name="Nat. Commun.">
        <title>Thousands of microbial genomes shed light on interconnected biogeochemical processes in an aquifer system.</title>
        <authorList>
            <person name="Anantharaman K."/>
            <person name="Brown C.T."/>
            <person name="Hug L.A."/>
            <person name="Sharon I."/>
            <person name="Castelle C.J."/>
            <person name="Probst A.J."/>
            <person name="Thomas B.C."/>
            <person name="Singh A."/>
            <person name="Wilkins M.J."/>
            <person name="Karaoz U."/>
            <person name="Brodie E.L."/>
            <person name="Williams K.H."/>
            <person name="Hubbard S.S."/>
            <person name="Banfield J.F."/>
        </authorList>
    </citation>
    <scope>NUCLEOTIDE SEQUENCE [LARGE SCALE GENOMIC DNA]</scope>
</reference>
<organism evidence="2 3">
    <name type="scientific">Candidatus Daviesbacteria bacterium RIFCSPHIGHO2_12_FULL_43_11</name>
    <dbReference type="NCBI Taxonomy" id="1797780"/>
    <lineage>
        <taxon>Bacteria</taxon>
        <taxon>Candidatus Daviesiibacteriota</taxon>
    </lineage>
</organism>
<comment type="caution">
    <text evidence="2">The sequence shown here is derived from an EMBL/GenBank/DDBJ whole genome shotgun (WGS) entry which is preliminary data.</text>
</comment>
<proteinExistence type="predicted"/>
<evidence type="ECO:0000313" key="2">
    <source>
        <dbReference type="EMBL" id="OGE37088.1"/>
    </source>
</evidence>
<feature type="compositionally biased region" description="Pro residues" evidence="1">
    <location>
        <begin position="299"/>
        <end position="318"/>
    </location>
</feature>
<dbReference type="Proteomes" id="UP000176405">
    <property type="component" value="Unassembled WGS sequence"/>
</dbReference>
<accession>A0A1F5K8F7</accession>
<feature type="region of interest" description="Disordered" evidence="1">
    <location>
        <begin position="1"/>
        <end position="28"/>
    </location>
</feature>
<gene>
    <name evidence="2" type="ORF">A3E45_02240</name>
</gene>